<dbReference type="Gene3D" id="1.20.120.10">
    <property type="entry name" value="Cytochrome c/b562"/>
    <property type="match status" value="1"/>
</dbReference>
<feature type="signal peptide" evidence="3">
    <location>
        <begin position="1"/>
        <end position="24"/>
    </location>
</feature>
<dbReference type="InterPro" id="IPR010980">
    <property type="entry name" value="Cyt_c/b562"/>
</dbReference>
<keyword evidence="2 3" id="KW-0732">Signal</keyword>
<dbReference type="Proteomes" id="UP000489961">
    <property type="component" value="Unassembled WGS sequence"/>
</dbReference>
<dbReference type="AlphaFoldDB" id="A0A811GF85"/>
<dbReference type="GO" id="GO:0042597">
    <property type="term" value="C:periplasmic space"/>
    <property type="evidence" value="ECO:0007669"/>
    <property type="project" value="InterPro"/>
</dbReference>
<comment type="caution">
    <text evidence="4">The sequence shown here is derived from an EMBL/GenBank/DDBJ whole genome shotgun (WGS) entry which is preliminary data.</text>
</comment>
<comment type="similarity">
    <text evidence="1">Belongs to the cytochrome b562 family.</text>
</comment>
<gene>
    <name evidence="4" type="primary">cybC</name>
    <name evidence="4" type="ORF">SFB21_2184</name>
</gene>
<dbReference type="SUPFAM" id="SSF47175">
    <property type="entry name" value="Cytochromes"/>
    <property type="match status" value="1"/>
</dbReference>
<evidence type="ECO:0000313" key="4">
    <source>
        <dbReference type="EMBL" id="CAB1217987.1"/>
    </source>
</evidence>
<feature type="chain" id="PRO_5032318595" evidence="3">
    <location>
        <begin position="25"/>
        <end position="126"/>
    </location>
</feature>
<dbReference type="RefSeq" id="WP_174560040.1">
    <property type="nucleotide sequence ID" value="NZ_CADDTS010000036.1"/>
</dbReference>
<dbReference type="InterPro" id="IPR009155">
    <property type="entry name" value="Cyt_b562"/>
</dbReference>
<dbReference type="GO" id="GO:0005506">
    <property type="term" value="F:iron ion binding"/>
    <property type="evidence" value="ECO:0007669"/>
    <property type="project" value="InterPro"/>
</dbReference>
<evidence type="ECO:0000313" key="5">
    <source>
        <dbReference type="Proteomes" id="UP000489961"/>
    </source>
</evidence>
<sequence>MITKTLASTIMLSVALSFSSMTFAAKLDQNMHTLAKNYKAFNKSHNQKDALKALDNMKAAALDAKKVKLKTNDVKAPSSDVLFDQLVAEIDKTRALVQAGKLDQAKVEGKKINAVKEQGHAIYHPN</sequence>
<proteinExistence type="inferred from homology"/>
<accession>A0A811GF85</accession>
<reference evidence="4 5" key="1">
    <citation type="submission" date="2020-02" db="EMBL/GenBank/DDBJ databases">
        <authorList>
            <person name="Chaudhuri R."/>
        </authorList>
    </citation>
    <scope>NUCLEOTIDE SEQUENCE [LARGE SCALE GENOMIC DNA]</scope>
    <source>
        <strain evidence="4">SFB21</strain>
    </source>
</reference>
<dbReference type="GO" id="GO:0020037">
    <property type="term" value="F:heme binding"/>
    <property type="evidence" value="ECO:0007669"/>
    <property type="project" value="InterPro"/>
</dbReference>
<dbReference type="GO" id="GO:0022900">
    <property type="term" value="P:electron transport chain"/>
    <property type="evidence" value="ECO:0007669"/>
    <property type="project" value="InterPro"/>
</dbReference>
<organism evidence="4 5">
    <name type="scientific">Acinetobacter bouvetii</name>
    <dbReference type="NCBI Taxonomy" id="202951"/>
    <lineage>
        <taxon>Bacteria</taxon>
        <taxon>Pseudomonadati</taxon>
        <taxon>Pseudomonadota</taxon>
        <taxon>Gammaproteobacteria</taxon>
        <taxon>Moraxellales</taxon>
        <taxon>Moraxellaceae</taxon>
        <taxon>Acinetobacter</taxon>
    </lineage>
</organism>
<evidence type="ECO:0000256" key="2">
    <source>
        <dbReference type="ARBA" id="ARBA00022729"/>
    </source>
</evidence>
<dbReference type="GO" id="GO:0009055">
    <property type="term" value="F:electron transfer activity"/>
    <property type="evidence" value="ECO:0007669"/>
    <property type="project" value="InterPro"/>
</dbReference>
<evidence type="ECO:0000256" key="3">
    <source>
        <dbReference type="SAM" id="SignalP"/>
    </source>
</evidence>
<dbReference type="Pfam" id="PF07361">
    <property type="entry name" value="Cytochrom_B562"/>
    <property type="match status" value="1"/>
</dbReference>
<dbReference type="EMBL" id="CADDTS010000036">
    <property type="protein sequence ID" value="CAB1217987.1"/>
    <property type="molecule type" value="Genomic_DNA"/>
</dbReference>
<evidence type="ECO:0000256" key="1">
    <source>
        <dbReference type="ARBA" id="ARBA00005523"/>
    </source>
</evidence>
<name>A0A811GF85_9GAMM</name>
<protein>
    <submittedName>
        <fullName evidence="4">Soluble cytochrome b562</fullName>
    </submittedName>
</protein>